<dbReference type="AlphaFoldDB" id="A0A1F5L1L2"/>
<organism evidence="2 3">
    <name type="scientific">Penicillium arizonense</name>
    <dbReference type="NCBI Taxonomy" id="1835702"/>
    <lineage>
        <taxon>Eukaryota</taxon>
        <taxon>Fungi</taxon>
        <taxon>Dikarya</taxon>
        <taxon>Ascomycota</taxon>
        <taxon>Pezizomycotina</taxon>
        <taxon>Eurotiomycetes</taxon>
        <taxon>Eurotiomycetidae</taxon>
        <taxon>Eurotiales</taxon>
        <taxon>Aspergillaceae</taxon>
        <taxon>Penicillium</taxon>
    </lineage>
</organism>
<evidence type="ECO:0000313" key="2">
    <source>
        <dbReference type="EMBL" id="OGE47113.1"/>
    </source>
</evidence>
<dbReference type="GO" id="GO:0005739">
    <property type="term" value="C:mitochondrion"/>
    <property type="evidence" value="ECO:0007669"/>
    <property type="project" value="TreeGrafter"/>
</dbReference>
<keyword evidence="3" id="KW-1185">Reference proteome</keyword>
<proteinExistence type="predicted"/>
<dbReference type="InterPro" id="IPR002575">
    <property type="entry name" value="Aminoglycoside_PTrfase"/>
</dbReference>
<dbReference type="GeneID" id="34582310"/>
<dbReference type="RefSeq" id="XP_022482578.1">
    <property type="nucleotide sequence ID" value="XM_022637576.1"/>
</dbReference>
<dbReference type="PANTHER" id="PTHR36091:SF2">
    <property type="entry name" value="AMINOGLYCOSIDE PHOSPHOTRANSFERASE DOMAIN-CONTAINING PROTEIN"/>
    <property type="match status" value="1"/>
</dbReference>
<dbReference type="OrthoDB" id="2831558at2759"/>
<sequence>MRHRKFDLQGLVDVSVKAVGISGINCVKLLKCVEGQFNKAFLLTMSNGFEIIARLPNPNAGPPFYTTASEVATRHFIRDKMGLPIPRIYDWSADECNPVGAEYILEEKASGQPLGAIWGGLSSEIQSNIVNQVVDAEKKLASISFPKHGYIYYESDLKSTSAKYERLQSPSIQDAQAPAFVIGPSADPNLWGLGRAQMNLDRGPWRSVTDYARALGMNELEWAASHARPRMNFHRSMDAPETPSEYIALLEKYIALSPYLASWPELPNRISHPDLHLDNIFVDPDTYRISSIIDWQQAHISPVSLQRPHPQMLELSASSLSKQGKYERNLLNLYHNAVEGSDPVRWKVLADPLLQVMTRPILLVPGCWDREDLFSLRNSLVTIIARWDEMGHGETPCPVNFGEEELLQHQDEMNMLEGISEILQQLQDDDVIPLGGMVHPEVYQRAVELSNFFKYEFVGLAENEQQRELHAKVWPYQ</sequence>
<dbReference type="Gene3D" id="3.90.1200.10">
    <property type="match status" value="1"/>
</dbReference>
<dbReference type="EMBL" id="LXJU01000063">
    <property type="protein sequence ID" value="OGE47113.1"/>
    <property type="molecule type" value="Genomic_DNA"/>
</dbReference>
<name>A0A1F5L1L2_PENAI</name>
<comment type="caution">
    <text evidence="2">The sequence shown here is derived from an EMBL/GenBank/DDBJ whole genome shotgun (WGS) entry which is preliminary data.</text>
</comment>
<dbReference type="InterPro" id="IPR051035">
    <property type="entry name" value="Mito_inheritance_9"/>
</dbReference>
<evidence type="ECO:0000313" key="3">
    <source>
        <dbReference type="Proteomes" id="UP000177622"/>
    </source>
</evidence>
<dbReference type="Proteomes" id="UP000177622">
    <property type="component" value="Unassembled WGS sequence"/>
</dbReference>
<dbReference type="InterPro" id="IPR011009">
    <property type="entry name" value="Kinase-like_dom_sf"/>
</dbReference>
<gene>
    <name evidence="2" type="ORF">PENARI_c063G08313</name>
</gene>
<protein>
    <recommendedName>
        <fullName evidence="1">Aminoglycoside phosphotransferase domain-containing protein</fullName>
    </recommendedName>
</protein>
<accession>A0A1F5L1L2</accession>
<feature type="domain" description="Aminoglycoside phosphotransferase" evidence="1">
    <location>
        <begin position="35"/>
        <end position="303"/>
    </location>
</feature>
<reference evidence="2 3" key="1">
    <citation type="journal article" date="2016" name="Sci. Rep.">
        <title>Penicillium arizonense, a new, genome sequenced fungal species, reveals a high chemical diversity in secreted metabolites.</title>
        <authorList>
            <person name="Grijseels S."/>
            <person name="Nielsen J.C."/>
            <person name="Randelovic M."/>
            <person name="Nielsen J."/>
            <person name="Nielsen K.F."/>
            <person name="Workman M."/>
            <person name="Frisvad J.C."/>
        </authorList>
    </citation>
    <scope>NUCLEOTIDE SEQUENCE [LARGE SCALE GENOMIC DNA]</scope>
    <source>
        <strain evidence="2 3">CBS 141311</strain>
    </source>
</reference>
<dbReference type="SUPFAM" id="SSF56112">
    <property type="entry name" value="Protein kinase-like (PK-like)"/>
    <property type="match status" value="1"/>
</dbReference>
<evidence type="ECO:0000259" key="1">
    <source>
        <dbReference type="Pfam" id="PF01636"/>
    </source>
</evidence>
<dbReference type="PANTHER" id="PTHR36091">
    <property type="entry name" value="ALTERED INHERITANCE OF MITOCHONDRIA PROTEIN 9, MITOCHONDRIAL"/>
    <property type="match status" value="1"/>
</dbReference>
<dbReference type="Pfam" id="PF01636">
    <property type="entry name" value="APH"/>
    <property type="match status" value="1"/>
</dbReference>